<feature type="domain" description="FecR protein" evidence="2">
    <location>
        <begin position="165"/>
        <end position="260"/>
    </location>
</feature>
<dbReference type="InterPro" id="IPR006860">
    <property type="entry name" value="FecR"/>
</dbReference>
<accession>A0A9Q5D6A5</accession>
<evidence type="ECO:0000259" key="2">
    <source>
        <dbReference type="Pfam" id="PF04773"/>
    </source>
</evidence>
<evidence type="ECO:0000259" key="3">
    <source>
        <dbReference type="Pfam" id="PF16344"/>
    </source>
</evidence>
<keyword evidence="5" id="KW-1185">Reference proteome</keyword>
<dbReference type="Pfam" id="PF16344">
    <property type="entry name" value="FecR_C"/>
    <property type="match status" value="1"/>
</dbReference>
<dbReference type="Pfam" id="PF04773">
    <property type="entry name" value="FecR"/>
    <property type="match status" value="1"/>
</dbReference>
<dbReference type="Gene3D" id="3.55.50.30">
    <property type="match status" value="1"/>
</dbReference>
<dbReference type="Gene3D" id="2.60.120.1440">
    <property type="match status" value="1"/>
</dbReference>
<comment type="caution">
    <text evidence="4">The sequence shown here is derived from an EMBL/GenBank/DDBJ whole genome shotgun (WGS) entry which is preliminary data.</text>
</comment>
<protein>
    <submittedName>
        <fullName evidence="4">DUF4974 domain-containing protein</fullName>
    </submittedName>
</protein>
<dbReference type="PANTHER" id="PTHR30273:SF2">
    <property type="entry name" value="PROTEIN FECR"/>
    <property type="match status" value="1"/>
</dbReference>
<dbReference type="GO" id="GO:0016989">
    <property type="term" value="F:sigma factor antagonist activity"/>
    <property type="evidence" value="ECO:0007669"/>
    <property type="project" value="TreeGrafter"/>
</dbReference>
<dbReference type="PIRSF" id="PIRSF018266">
    <property type="entry name" value="FecR"/>
    <property type="match status" value="1"/>
</dbReference>
<feature type="transmembrane region" description="Helical" evidence="1">
    <location>
        <begin position="79"/>
        <end position="98"/>
    </location>
</feature>
<proteinExistence type="predicted"/>
<dbReference type="PANTHER" id="PTHR30273">
    <property type="entry name" value="PERIPLASMIC SIGNAL SENSOR AND SIGMA FACTOR ACTIVATOR FECR-RELATED"/>
    <property type="match status" value="1"/>
</dbReference>
<evidence type="ECO:0000313" key="5">
    <source>
        <dbReference type="Proteomes" id="UP000281028"/>
    </source>
</evidence>
<reference evidence="4" key="1">
    <citation type="submission" date="2020-05" db="EMBL/GenBank/DDBJ databases">
        <title>Chitinophaga laudate sp. nov., isolated from a tropical peat swamp.</title>
        <authorList>
            <person name="Goh C.B.S."/>
            <person name="Lee M.S."/>
            <person name="Parimannan S."/>
            <person name="Pasbakhsh P."/>
            <person name="Yule C.M."/>
            <person name="Rajandas H."/>
            <person name="Loke S."/>
            <person name="Croft L."/>
            <person name="Tan J.B.L."/>
        </authorList>
    </citation>
    <scope>NUCLEOTIDE SEQUENCE</scope>
    <source>
        <strain evidence="4">Mgbs1</strain>
    </source>
</reference>
<organism evidence="4 5">
    <name type="scientific">Chitinophaga solisilvae</name>
    <dbReference type="NCBI Taxonomy" id="1233460"/>
    <lineage>
        <taxon>Bacteria</taxon>
        <taxon>Pseudomonadati</taxon>
        <taxon>Bacteroidota</taxon>
        <taxon>Chitinophagia</taxon>
        <taxon>Chitinophagales</taxon>
        <taxon>Chitinophagaceae</taxon>
        <taxon>Chitinophaga</taxon>
    </lineage>
</organism>
<evidence type="ECO:0000256" key="1">
    <source>
        <dbReference type="SAM" id="Phobius"/>
    </source>
</evidence>
<dbReference type="InterPro" id="IPR032508">
    <property type="entry name" value="FecR_C"/>
</dbReference>
<dbReference type="Proteomes" id="UP000281028">
    <property type="component" value="Unassembled WGS sequence"/>
</dbReference>
<name>A0A9Q5D6A5_9BACT</name>
<dbReference type="FunFam" id="2.60.120.1440:FF:000001">
    <property type="entry name" value="Putative anti-sigma factor"/>
    <property type="match status" value="1"/>
</dbReference>
<dbReference type="AlphaFoldDB" id="A0A9Q5D6A5"/>
<dbReference type="EMBL" id="RIAR02000001">
    <property type="protein sequence ID" value="NSL87258.1"/>
    <property type="molecule type" value="Genomic_DNA"/>
</dbReference>
<dbReference type="OrthoDB" id="1099963at2"/>
<dbReference type="InterPro" id="IPR012373">
    <property type="entry name" value="Ferrdict_sens_TM"/>
</dbReference>
<keyword evidence="1" id="KW-0812">Transmembrane</keyword>
<evidence type="ECO:0000313" key="4">
    <source>
        <dbReference type="EMBL" id="NSL87258.1"/>
    </source>
</evidence>
<gene>
    <name evidence="4" type="ORF">ECE50_010485</name>
</gene>
<keyword evidence="1" id="KW-1133">Transmembrane helix</keyword>
<feature type="domain" description="Protein FecR C-terminal" evidence="3">
    <location>
        <begin position="307"/>
        <end position="365"/>
    </location>
</feature>
<keyword evidence="1" id="KW-0472">Membrane</keyword>
<sequence length="384" mass="41598">MEYLFSRYTAGIATPEEIAEFSRLAIQPEQEAAIKEQIAQLLHQAAGEAVMPESVIQSTLQHITGQPQKSGLRLSAVRWWAAAAAVLVLLGAGLYFFIPRNTTVVLTDKAPGGDRAVLTLADGTRIQLDSNGRQEIRQGATAIRQAGGGLQYVAAHTPAMMEYNVLTTPRGGQFRIVLPDGTGVWLNTASSLRYPTAFTGADRTVELQGEAYFEVAANAGQPFHVITDHQDIQVLGTHFNVNAYTNEIQTITTLLEGRVKVSVPGSSNAVVLQPGQQAAVLNRSGEQPVSVTAGALPDVTAWKNGIFFFDNASLEAVMRIIARWYDTDIQYEGTPDIHYTGQISRNQPLSKVITMLEQTGSARFRLVRTGAGDHAKDAIVVLKQ</sequence>